<name>G8LUR4_ACECE</name>
<gene>
    <name evidence="1" type="ordered locus">Clocl_0699</name>
</gene>
<dbReference type="AlphaFoldDB" id="G8LUR4"/>
<dbReference type="Proteomes" id="UP000005435">
    <property type="component" value="Chromosome"/>
</dbReference>
<dbReference type="STRING" id="720554.Clocl_0699"/>
<protein>
    <submittedName>
        <fullName evidence="1">Uncharacterized protein</fullName>
    </submittedName>
</protein>
<dbReference type="KEGG" id="ccl:Clocl_0699"/>
<evidence type="ECO:0000313" key="1">
    <source>
        <dbReference type="EMBL" id="AEV67404.1"/>
    </source>
</evidence>
<reference evidence="1 2" key="2">
    <citation type="journal article" date="2012" name="Stand. Genomic Sci.">
        <title>Complete Genome Sequence of Clostridium clariflavum DSM 19732.</title>
        <authorList>
            <person name="Izquierdo J.A."/>
            <person name="Goodwin L."/>
            <person name="Davenport K.W."/>
            <person name="Teshima H."/>
            <person name="Bruce D."/>
            <person name="Detter C."/>
            <person name="Tapia R."/>
            <person name="Han S."/>
            <person name="Land M."/>
            <person name="Hauser L."/>
            <person name="Jeffries C.D."/>
            <person name="Han J."/>
            <person name="Pitluck S."/>
            <person name="Nolan M."/>
            <person name="Chen A."/>
            <person name="Huntemann M."/>
            <person name="Mavromatis K."/>
            <person name="Mikhailova N."/>
            <person name="Liolios K."/>
            <person name="Woyke T."/>
            <person name="Lynd L.R."/>
        </authorList>
    </citation>
    <scope>NUCLEOTIDE SEQUENCE [LARGE SCALE GENOMIC DNA]</scope>
    <source>
        <strain evidence="2">DSM 19732 / NBRC 101661 / EBR45</strain>
    </source>
</reference>
<keyword evidence="2" id="KW-1185">Reference proteome</keyword>
<dbReference type="HOGENOM" id="CLU_2971280_0_0_9"/>
<dbReference type="RefSeq" id="WP_014254035.1">
    <property type="nucleotide sequence ID" value="NC_016627.1"/>
</dbReference>
<sequence>MVLLSEYSDYLIVNEEGITLDPGAPDEIKKKVIDIDNEYFKTYGHHLIKGIADPGPLK</sequence>
<organism evidence="1 2">
    <name type="scientific">Acetivibrio clariflavus (strain DSM 19732 / NBRC 101661 / EBR45)</name>
    <name type="common">Clostridium clariflavum</name>
    <dbReference type="NCBI Taxonomy" id="720554"/>
    <lineage>
        <taxon>Bacteria</taxon>
        <taxon>Bacillati</taxon>
        <taxon>Bacillota</taxon>
        <taxon>Clostridia</taxon>
        <taxon>Eubacteriales</taxon>
        <taxon>Oscillospiraceae</taxon>
        <taxon>Acetivibrio</taxon>
    </lineage>
</organism>
<reference evidence="2" key="1">
    <citation type="submission" date="2011-12" db="EMBL/GenBank/DDBJ databases">
        <title>Complete sequence of Clostridium clariflavum DSM 19732.</title>
        <authorList>
            <consortium name="US DOE Joint Genome Institute"/>
            <person name="Lucas S."/>
            <person name="Han J."/>
            <person name="Lapidus A."/>
            <person name="Cheng J.-F."/>
            <person name="Goodwin L."/>
            <person name="Pitluck S."/>
            <person name="Peters L."/>
            <person name="Teshima H."/>
            <person name="Detter J.C."/>
            <person name="Han C."/>
            <person name="Tapia R."/>
            <person name="Land M."/>
            <person name="Hauser L."/>
            <person name="Kyrpides N."/>
            <person name="Ivanova N."/>
            <person name="Pagani I."/>
            <person name="Kitzmiller T."/>
            <person name="Lynd L."/>
            <person name="Izquierdo J."/>
            <person name="Woyke T."/>
        </authorList>
    </citation>
    <scope>NUCLEOTIDE SEQUENCE [LARGE SCALE GENOMIC DNA]</scope>
    <source>
        <strain evidence="2">DSM 19732 / NBRC 101661 / EBR45</strain>
    </source>
</reference>
<dbReference type="EMBL" id="CP003065">
    <property type="protein sequence ID" value="AEV67404.1"/>
    <property type="molecule type" value="Genomic_DNA"/>
</dbReference>
<accession>G8LUR4</accession>
<evidence type="ECO:0000313" key="2">
    <source>
        <dbReference type="Proteomes" id="UP000005435"/>
    </source>
</evidence>
<proteinExistence type="predicted"/>